<gene>
    <name evidence="1" type="ORF">ACIOWJ_28465</name>
</gene>
<dbReference type="RefSeq" id="WP_401384643.1">
    <property type="nucleotide sequence ID" value="NZ_JBIUWZ010000090.1"/>
</dbReference>
<reference evidence="1 2" key="1">
    <citation type="submission" date="2024-10" db="EMBL/GenBank/DDBJ databases">
        <title>The Natural Products Discovery Center: Release of the First 8490 Sequenced Strains for Exploring Actinobacteria Biosynthetic Diversity.</title>
        <authorList>
            <person name="Kalkreuter E."/>
            <person name="Kautsar S.A."/>
            <person name="Yang D."/>
            <person name="Bader C.D."/>
            <person name="Teijaro C.N."/>
            <person name="Fluegel L."/>
            <person name="Davis C.M."/>
            <person name="Simpson J.R."/>
            <person name="Lauterbach L."/>
            <person name="Steele A.D."/>
            <person name="Gui C."/>
            <person name="Meng S."/>
            <person name="Li G."/>
            <person name="Viehrig K."/>
            <person name="Ye F."/>
            <person name="Su P."/>
            <person name="Kiefer A.F."/>
            <person name="Nichols A."/>
            <person name="Cepeda A.J."/>
            <person name="Yan W."/>
            <person name="Fan B."/>
            <person name="Jiang Y."/>
            <person name="Adhikari A."/>
            <person name="Zheng C.-J."/>
            <person name="Schuster L."/>
            <person name="Cowan T.M."/>
            <person name="Smanski M.J."/>
            <person name="Chevrette M.G."/>
            <person name="De Carvalho L.P.S."/>
            <person name="Shen B."/>
        </authorList>
    </citation>
    <scope>NUCLEOTIDE SEQUENCE [LARGE SCALE GENOMIC DNA]</scope>
    <source>
        <strain evidence="1 2">NPDC087581</strain>
    </source>
</reference>
<evidence type="ECO:0008006" key="3">
    <source>
        <dbReference type="Google" id="ProtNLM"/>
    </source>
</evidence>
<comment type="caution">
    <text evidence="1">The sequence shown here is derived from an EMBL/GenBank/DDBJ whole genome shotgun (WGS) entry which is preliminary data.</text>
</comment>
<accession>A0ABW8EBD1</accession>
<proteinExistence type="predicted"/>
<name>A0ABW8EBD1_9PSED</name>
<dbReference type="Proteomes" id="UP001617213">
    <property type="component" value="Unassembled WGS sequence"/>
</dbReference>
<evidence type="ECO:0000313" key="2">
    <source>
        <dbReference type="Proteomes" id="UP001617213"/>
    </source>
</evidence>
<sequence>MNAAAGLDPVFVCAVDVASKKIKDDVLYHVEVDLNRWAGAFSDQGFRPTGQRA</sequence>
<organism evidence="1 2">
    <name type="scientific">Pseudomonas sivasensis</name>
    <dbReference type="NCBI Taxonomy" id="1880678"/>
    <lineage>
        <taxon>Bacteria</taxon>
        <taxon>Pseudomonadati</taxon>
        <taxon>Pseudomonadota</taxon>
        <taxon>Gammaproteobacteria</taxon>
        <taxon>Pseudomonadales</taxon>
        <taxon>Pseudomonadaceae</taxon>
        <taxon>Pseudomonas</taxon>
    </lineage>
</organism>
<protein>
    <recommendedName>
        <fullName evidence="3">Transposase</fullName>
    </recommendedName>
</protein>
<dbReference type="EMBL" id="JBIUWZ010000090">
    <property type="protein sequence ID" value="MFJ2681989.1"/>
    <property type="molecule type" value="Genomic_DNA"/>
</dbReference>
<keyword evidence="2" id="KW-1185">Reference proteome</keyword>
<evidence type="ECO:0000313" key="1">
    <source>
        <dbReference type="EMBL" id="MFJ2681989.1"/>
    </source>
</evidence>